<comment type="caution">
    <text evidence="2">The sequence shown here is derived from an EMBL/GenBank/DDBJ whole genome shotgun (WGS) entry which is preliminary data.</text>
</comment>
<accession>A0A2U3DYR3</accession>
<evidence type="ECO:0000313" key="2">
    <source>
        <dbReference type="EMBL" id="PWI67377.1"/>
    </source>
</evidence>
<reference evidence="2 3" key="1">
    <citation type="journal article" date="2016" name="Front. Microbiol.">
        <title>Genome and transcriptome sequences reveal the specific parasitism of the nematophagous Purpureocillium lilacinum 36-1.</title>
        <authorList>
            <person name="Xie J."/>
            <person name="Li S."/>
            <person name="Mo C."/>
            <person name="Xiao X."/>
            <person name="Peng D."/>
            <person name="Wang G."/>
            <person name="Xiao Y."/>
        </authorList>
    </citation>
    <scope>NUCLEOTIDE SEQUENCE [LARGE SCALE GENOMIC DNA]</scope>
    <source>
        <strain evidence="2 3">36-1</strain>
    </source>
</reference>
<gene>
    <name evidence="2" type="ORF">PCL_03145</name>
</gene>
<proteinExistence type="predicted"/>
<protein>
    <submittedName>
        <fullName evidence="2">Uncharacterized protein</fullName>
    </submittedName>
</protein>
<sequence length="313" mass="32074">MHRSRMQTPRFSQAAGSPGPRAASKCQTVRALEGASEGNLCDSGCVGGDDDRGRATTRGAARCVAKQGITATDRDATQPFVRDGKTNGDESPHLGGPVASHAGAHSRSALRVTAGQPGLRCGAVRCAVLAGLIGRRRVSACPKPARVLVAMGDLAGSASAAEARKQTQPPMAHAPPSRNGGARGMPNRTGTRVARTSIHTHRTYIRVLRRRPPESTGAASSAATDGHHHVRRVGVLACLQGCSSAHQRAAAAAAAAAAALFSYADGGGSPASEIYCKATLPPSSGRNPLFSFPGGLDRFALAALQAAARADER</sequence>
<evidence type="ECO:0000256" key="1">
    <source>
        <dbReference type="SAM" id="MobiDB-lite"/>
    </source>
</evidence>
<evidence type="ECO:0000313" key="3">
    <source>
        <dbReference type="Proteomes" id="UP000245956"/>
    </source>
</evidence>
<feature type="compositionally biased region" description="Basic and acidic residues" evidence="1">
    <location>
        <begin position="74"/>
        <end position="92"/>
    </location>
</feature>
<dbReference type="AlphaFoldDB" id="A0A2U3DYR3"/>
<feature type="compositionally biased region" description="Polar residues" evidence="1">
    <location>
        <begin position="1"/>
        <end position="15"/>
    </location>
</feature>
<feature type="region of interest" description="Disordered" evidence="1">
    <location>
        <begin position="1"/>
        <end position="26"/>
    </location>
</feature>
<feature type="region of interest" description="Disordered" evidence="1">
    <location>
        <begin position="74"/>
        <end position="107"/>
    </location>
</feature>
<dbReference type="EMBL" id="LCWV01000019">
    <property type="protein sequence ID" value="PWI67377.1"/>
    <property type="molecule type" value="Genomic_DNA"/>
</dbReference>
<feature type="region of interest" description="Disordered" evidence="1">
    <location>
        <begin position="159"/>
        <end position="196"/>
    </location>
</feature>
<dbReference type="Proteomes" id="UP000245956">
    <property type="component" value="Unassembled WGS sequence"/>
</dbReference>
<name>A0A2U3DYR3_PURLI</name>
<organism evidence="2 3">
    <name type="scientific">Purpureocillium lilacinum</name>
    <name type="common">Paecilomyces lilacinus</name>
    <dbReference type="NCBI Taxonomy" id="33203"/>
    <lineage>
        <taxon>Eukaryota</taxon>
        <taxon>Fungi</taxon>
        <taxon>Dikarya</taxon>
        <taxon>Ascomycota</taxon>
        <taxon>Pezizomycotina</taxon>
        <taxon>Sordariomycetes</taxon>
        <taxon>Hypocreomycetidae</taxon>
        <taxon>Hypocreales</taxon>
        <taxon>Ophiocordycipitaceae</taxon>
        <taxon>Purpureocillium</taxon>
    </lineage>
</organism>